<reference evidence="2 3" key="1">
    <citation type="journal article" date="2024" name="Plant Biotechnol. J.">
        <title>Dendrobium thyrsiflorum genome and its molecular insights into genes involved in important horticultural traits.</title>
        <authorList>
            <person name="Chen B."/>
            <person name="Wang J.Y."/>
            <person name="Zheng P.J."/>
            <person name="Li K.L."/>
            <person name="Liang Y.M."/>
            <person name="Chen X.F."/>
            <person name="Zhang C."/>
            <person name="Zhao X."/>
            <person name="He X."/>
            <person name="Zhang G.Q."/>
            <person name="Liu Z.J."/>
            <person name="Xu Q."/>
        </authorList>
    </citation>
    <scope>NUCLEOTIDE SEQUENCE [LARGE SCALE GENOMIC DNA]</scope>
    <source>
        <strain evidence="2">GZMU011</strain>
    </source>
</reference>
<evidence type="ECO:0000256" key="1">
    <source>
        <dbReference type="SAM" id="MobiDB-lite"/>
    </source>
</evidence>
<sequence length="90" mass="10845">MEILEGEERMPLLKSIPREKTGRGYGEKREGIGYERRVAEFEQREVDYDQRGAKFERRRDFDEGFGYDRRDDRDTWEDHPPGYDAQTPTR</sequence>
<protein>
    <recommendedName>
        <fullName evidence="4">Nuclear cap-binding protein subunit 2</fullName>
    </recommendedName>
</protein>
<feature type="region of interest" description="Disordered" evidence="1">
    <location>
        <begin position="1"/>
        <end position="27"/>
    </location>
</feature>
<dbReference type="AlphaFoldDB" id="A0ABD0UCI9"/>
<evidence type="ECO:0008006" key="4">
    <source>
        <dbReference type="Google" id="ProtNLM"/>
    </source>
</evidence>
<dbReference type="Proteomes" id="UP001552299">
    <property type="component" value="Unassembled WGS sequence"/>
</dbReference>
<keyword evidence="3" id="KW-1185">Reference proteome</keyword>
<evidence type="ECO:0000313" key="2">
    <source>
        <dbReference type="EMBL" id="KAL0907918.1"/>
    </source>
</evidence>
<evidence type="ECO:0000313" key="3">
    <source>
        <dbReference type="Proteomes" id="UP001552299"/>
    </source>
</evidence>
<name>A0ABD0UCI9_DENTH</name>
<proteinExistence type="predicted"/>
<dbReference type="EMBL" id="JANQDX010000017">
    <property type="protein sequence ID" value="KAL0907918.1"/>
    <property type="molecule type" value="Genomic_DNA"/>
</dbReference>
<comment type="caution">
    <text evidence="2">The sequence shown here is derived from an EMBL/GenBank/DDBJ whole genome shotgun (WGS) entry which is preliminary data.</text>
</comment>
<feature type="compositionally biased region" description="Basic and acidic residues" evidence="1">
    <location>
        <begin position="64"/>
        <end position="81"/>
    </location>
</feature>
<feature type="region of interest" description="Disordered" evidence="1">
    <location>
        <begin position="64"/>
        <end position="90"/>
    </location>
</feature>
<accession>A0ABD0UCI9</accession>
<gene>
    <name evidence="2" type="ORF">M5K25_022373</name>
</gene>
<organism evidence="2 3">
    <name type="scientific">Dendrobium thyrsiflorum</name>
    <name type="common">Pinecone-like raceme dendrobium</name>
    <name type="synonym">Orchid</name>
    <dbReference type="NCBI Taxonomy" id="117978"/>
    <lineage>
        <taxon>Eukaryota</taxon>
        <taxon>Viridiplantae</taxon>
        <taxon>Streptophyta</taxon>
        <taxon>Embryophyta</taxon>
        <taxon>Tracheophyta</taxon>
        <taxon>Spermatophyta</taxon>
        <taxon>Magnoliopsida</taxon>
        <taxon>Liliopsida</taxon>
        <taxon>Asparagales</taxon>
        <taxon>Orchidaceae</taxon>
        <taxon>Epidendroideae</taxon>
        <taxon>Malaxideae</taxon>
        <taxon>Dendrobiinae</taxon>
        <taxon>Dendrobium</taxon>
    </lineage>
</organism>